<sequence>MLRLGKDYAFTGNFVLENRITDGIRLGRASIRHDRNNRPGPID</sequence>
<reference evidence="1 2" key="1">
    <citation type="submission" date="2023-07" db="EMBL/GenBank/DDBJ databases">
        <title>Genomic Encyclopedia of Type Strains, Phase IV (KMG-IV): sequencing the most valuable type-strain genomes for metagenomic binning, comparative biology and taxonomic classification.</title>
        <authorList>
            <person name="Goeker M."/>
        </authorList>
    </citation>
    <scope>NUCLEOTIDE SEQUENCE [LARGE SCALE GENOMIC DNA]</scope>
    <source>
        <strain evidence="1 2">DSM 100301</strain>
    </source>
</reference>
<protein>
    <submittedName>
        <fullName evidence="1">Uncharacterized protein</fullName>
    </submittedName>
</protein>
<organism evidence="1 2">
    <name type="scientific">Rhizobium paknamense</name>
    <dbReference type="NCBI Taxonomy" id="1206817"/>
    <lineage>
        <taxon>Bacteria</taxon>
        <taxon>Pseudomonadati</taxon>
        <taxon>Pseudomonadota</taxon>
        <taxon>Alphaproteobacteria</taxon>
        <taxon>Hyphomicrobiales</taxon>
        <taxon>Rhizobiaceae</taxon>
        <taxon>Rhizobium/Agrobacterium group</taxon>
        <taxon>Rhizobium</taxon>
    </lineage>
</organism>
<evidence type="ECO:0000313" key="2">
    <source>
        <dbReference type="Proteomes" id="UP001235269"/>
    </source>
</evidence>
<accession>A0ABU0IKI8</accession>
<keyword evidence="2" id="KW-1185">Reference proteome</keyword>
<proteinExistence type="predicted"/>
<dbReference type="Proteomes" id="UP001235269">
    <property type="component" value="Unassembled WGS sequence"/>
</dbReference>
<gene>
    <name evidence="1" type="ORF">QO005_004119</name>
</gene>
<comment type="caution">
    <text evidence="1">The sequence shown here is derived from an EMBL/GenBank/DDBJ whole genome shotgun (WGS) entry which is preliminary data.</text>
</comment>
<evidence type="ECO:0000313" key="1">
    <source>
        <dbReference type="EMBL" id="MDQ0457761.1"/>
    </source>
</evidence>
<name>A0ABU0IKI8_9HYPH</name>
<dbReference type="EMBL" id="JAUSWH010000018">
    <property type="protein sequence ID" value="MDQ0457761.1"/>
    <property type="molecule type" value="Genomic_DNA"/>
</dbReference>